<dbReference type="NCBIfam" id="TIGR00937">
    <property type="entry name" value="2A51"/>
    <property type="match status" value="1"/>
</dbReference>
<feature type="transmembrane region" description="Helical" evidence="7">
    <location>
        <begin position="6"/>
        <end position="26"/>
    </location>
</feature>
<comment type="subcellular location">
    <subcellularLocation>
        <location evidence="1">Cell membrane</location>
        <topology evidence="1">Multi-pass membrane protein</topology>
    </subcellularLocation>
</comment>
<keyword evidence="4 7" id="KW-0812">Transmembrane</keyword>
<evidence type="ECO:0000313" key="9">
    <source>
        <dbReference type="Proteomes" id="UP000536640"/>
    </source>
</evidence>
<feature type="transmembrane region" description="Helical" evidence="7">
    <location>
        <begin position="245"/>
        <end position="269"/>
    </location>
</feature>
<keyword evidence="9" id="KW-1185">Reference proteome</keyword>
<name>A0A840R125_9GAMM</name>
<gene>
    <name evidence="8" type="ORF">HNQ57_001072</name>
</gene>
<keyword evidence="5 7" id="KW-1133">Transmembrane helix</keyword>
<accession>A0A840R125</accession>
<organism evidence="8 9">
    <name type="scientific">Zhongshania antarctica</name>
    <dbReference type="NCBI Taxonomy" id="641702"/>
    <lineage>
        <taxon>Bacteria</taxon>
        <taxon>Pseudomonadati</taxon>
        <taxon>Pseudomonadota</taxon>
        <taxon>Gammaproteobacteria</taxon>
        <taxon>Cellvibrionales</taxon>
        <taxon>Spongiibacteraceae</taxon>
        <taxon>Zhongshania</taxon>
    </lineage>
</organism>
<dbReference type="GO" id="GO:0015109">
    <property type="term" value="F:chromate transmembrane transporter activity"/>
    <property type="evidence" value="ECO:0007669"/>
    <property type="project" value="InterPro"/>
</dbReference>
<feature type="transmembrane region" description="Helical" evidence="7">
    <location>
        <begin position="311"/>
        <end position="331"/>
    </location>
</feature>
<feature type="transmembrane region" description="Helical" evidence="7">
    <location>
        <begin position="108"/>
        <end position="127"/>
    </location>
</feature>
<dbReference type="AlphaFoldDB" id="A0A840R125"/>
<comment type="caution">
    <text evidence="8">The sequence shown here is derived from an EMBL/GenBank/DDBJ whole genome shotgun (WGS) entry which is preliminary data.</text>
</comment>
<evidence type="ECO:0000313" key="8">
    <source>
        <dbReference type="EMBL" id="MBB5186809.1"/>
    </source>
</evidence>
<dbReference type="PANTHER" id="PTHR33567:SF3">
    <property type="entry name" value="CHROMATE ION TRANSPORTER (EUROFUNG)"/>
    <property type="match status" value="1"/>
</dbReference>
<sequence length="388" mass="41164">MILQVFLNFLYLGCISFGGPAAHIGYFRRVFVEQKAWLSEQDFAAHLALCQFLPGPASSQLGFAIGCQRGGIPAGVAAFLGFTLPSFLLMFGLAVLQRDLSSDSWAHGLVSGLKLLAVVVVADAIWSMVKQFCRQPTTIIMTLVSACVLLLAMTPLRQFALLLGAALWMVWRAKPRAGAAVAAIELKQAALACVLSFVGLLLLSLLFSHTLFGIFYQAGSFVFGGGHVVLPLLESYIGDELSKDRFLLGYAAAQAVPGPMFSFASYLGAALRPEMALGGALLATVAVFLPGFLLAAGLGGVWQQLAQRGRVVAAIAGVNAVAVGMLVAAWVNPVLSNAPKDLPSLFLALAGLLVLRSRKLPIIWLIAIFSMYGAIRFVDYFPSGLLAA</sequence>
<reference evidence="8 9" key="1">
    <citation type="submission" date="2020-08" db="EMBL/GenBank/DDBJ databases">
        <title>Genomic Encyclopedia of Type Strains, Phase IV (KMG-IV): sequencing the most valuable type-strain genomes for metagenomic binning, comparative biology and taxonomic classification.</title>
        <authorList>
            <person name="Goeker M."/>
        </authorList>
    </citation>
    <scope>NUCLEOTIDE SEQUENCE [LARGE SCALE GENOMIC DNA]</scope>
    <source>
        <strain evidence="8 9">DSM 25701</strain>
    </source>
</reference>
<protein>
    <submittedName>
        <fullName evidence="8">Chromate transporter</fullName>
    </submittedName>
</protein>
<dbReference type="Pfam" id="PF02417">
    <property type="entry name" value="Chromate_transp"/>
    <property type="match status" value="2"/>
</dbReference>
<feature type="transmembrane region" description="Helical" evidence="7">
    <location>
        <begin position="275"/>
        <end position="299"/>
    </location>
</feature>
<comment type="similarity">
    <text evidence="2">Belongs to the chromate ion transporter (CHR) (TC 2.A.51) family.</text>
</comment>
<proteinExistence type="inferred from homology"/>
<feature type="transmembrane region" description="Helical" evidence="7">
    <location>
        <begin position="214"/>
        <end position="233"/>
    </location>
</feature>
<dbReference type="PANTHER" id="PTHR33567">
    <property type="entry name" value="CHROMATE ION TRANSPORTER (EUROFUNG)"/>
    <property type="match status" value="1"/>
</dbReference>
<dbReference type="InterPro" id="IPR014047">
    <property type="entry name" value="Chr_Tranpt_l_chain"/>
</dbReference>
<evidence type="ECO:0000256" key="2">
    <source>
        <dbReference type="ARBA" id="ARBA00005262"/>
    </source>
</evidence>
<evidence type="ECO:0000256" key="7">
    <source>
        <dbReference type="SAM" id="Phobius"/>
    </source>
</evidence>
<dbReference type="InterPro" id="IPR003370">
    <property type="entry name" value="Chromate_transpt"/>
</dbReference>
<keyword evidence="6 7" id="KW-0472">Membrane</keyword>
<evidence type="ECO:0000256" key="1">
    <source>
        <dbReference type="ARBA" id="ARBA00004651"/>
    </source>
</evidence>
<evidence type="ECO:0000256" key="3">
    <source>
        <dbReference type="ARBA" id="ARBA00022475"/>
    </source>
</evidence>
<dbReference type="Proteomes" id="UP000536640">
    <property type="component" value="Unassembled WGS sequence"/>
</dbReference>
<dbReference type="EMBL" id="JACHHW010000003">
    <property type="protein sequence ID" value="MBB5186809.1"/>
    <property type="molecule type" value="Genomic_DNA"/>
</dbReference>
<evidence type="ECO:0000256" key="4">
    <source>
        <dbReference type="ARBA" id="ARBA00022692"/>
    </source>
</evidence>
<evidence type="ECO:0000256" key="6">
    <source>
        <dbReference type="ARBA" id="ARBA00023136"/>
    </source>
</evidence>
<dbReference type="PIRSF" id="PIRSF004810">
    <property type="entry name" value="ChrA"/>
    <property type="match status" value="1"/>
</dbReference>
<feature type="transmembrane region" description="Helical" evidence="7">
    <location>
        <begin position="72"/>
        <end position="96"/>
    </location>
</feature>
<dbReference type="GO" id="GO:0005886">
    <property type="term" value="C:plasma membrane"/>
    <property type="evidence" value="ECO:0007669"/>
    <property type="project" value="UniProtKB-SubCell"/>
</dbReference>
<dbReference type="RefSeq" id="WP_226968292.1">
    <property type="nucleotide sequence ID" value="NZ_JACHHW010000003.1"/>
</dbReference>
<keyword evidence="3" id="KW-1003">Cell membrane</keyword>
<evidence type="ECO:0000256" key="5">
    <source>
        <dbReference type="ARBA" id="ARBA00022989"/>
    </source>
</evidence>
<feature type="transmembrane region" description="Helical" evidence="7">
    <location>
        <begin position="139"/>
        <end position="168"/>
    </location>
</feature>